<gene>
    <name evidence="11" type="ordered locus">HCH_03543</name>
</gene>
<dbReference type="FunFam" id="3.40.50.300:FF:000522">
    <property type="entry name" value="Gluconokinase"/>
    <property type="match status" value="1"/>
</dbReference>
<dbReference type="OrthoDB" id="9795716at2"/>
<evidence type="ECO:0000256" key="3">
    <source>
        <dbReference type="ARBA" id="ARBA00012054"/>
    </source>
</evidence>
<dbReference type="HOGENOM" id="CLU_077168_4_1_6"/>
<evidence type="ECO:0000256" key="1">
    <source>
        <dbReference type="ARBA" id="ARBA00004761"/>
    </source>
</evidence>
<keyword evidence="6 10" id="KW-0418">Kinase</keyword>
<evidence type="ECO:0000256" key="9">
    <source>
        <dbReference type="ARBA" id="ARBA00048090"/>
    </source>
</evidence>
<dbReference type="PANTHER" id="PTHR43442:SF3">
    <property type="entry name" value="GLUCONOKINASE-RELATED"/>
    <property type="match status" value="1"/>
</dbReference>
<dbReference type="GO" id="GO:0005524">
    <property type="term" value="F:ATP binding"/>
    <property type="evidence" value="ECO:0007669"/>
    <property type="project" value="UniProtKB-KW"/>
</dbReference>
<sequence>MESRTETRDARLEKRENSLKIVVMGVSGCGKSRIGAALAQRLDLPFFDADDFHSAANVEKMARGAPLTDADRAQWLTDLSALIQREPSLVLACSALKAEYRGLLRAGAPGLQYVYLQGDFDTILQRLSQRRGHYFKGPDMLLSQFTALEEPAADEAILIDIRQSAEEVLTACLQALDDMGSSRSHPASDSKGTQ</sequence>
<evidence type="ECO:0000256" key="7">
    <source>
        <dbReference type="ARBA" id="ARBA00022840"/>
    </source>
</evidence>
<dbReference type="NCBIfam" id="TIGR01313">
    <property type="entry name" value="therm_gnt_kin"/>
    <property type="match status" value="1"/>
</dbReference>
<dbReference type="AlphaFoldDB" id="Q2SGD9"/>
<dbReference type="Proteomes" id="UP000000238">
    <property type="component" value="Chromosome"/>
</dbReference>
<reference evidence="11 12" key="1">
    <citation type="journal article" date="2005" name="Nucleic Acids Res.">
        <title>Genomic blueprint of Hahella chejuensis, a marine microbe producing an algicidal agent.</title>
        <authorList>
            <person name="Jeong H."/>
            <person name="Yim J.H."/>
            <person name="Lee C."/>
            <person name="Choi S.-H."/>
            <person name="Park Y.K."/>
            <person name="Yoon S.H."/>
            <person name="Hur C.-G."/>
            <person name="Kang H.-Y."/>
            <person name="Kim D."/>
            <person name="Lee H.H."/>
            <person name="Park K.H."/>
            <person name="Park S.-H."/>
            <person name="Park H.-S."/>
            <person name="Lee H.K."/>
            <person name="Oh T.K."/>
            <person name="Kim J.F."/>
        </authorList>
    </citation>
    <scope>NUCLEOTIDE SEQUENCE [LARGE SCALE GENOMIC DNA]</scope>
    <source>
        <strain evidence="11 12">KCTC 2396</strain>
    </source>
</reference>
<dbReference type="STRING" id="349521.HCH_03543"/>
<dbReference type="PANTHER" id="PTHR43442">
    <property type="entry name" value="GLUCONOKINASE-RELATED"/>
    <property type="match status" value="1"/>
</dbReference>
<organism evidence="11 12">
    <name type="scientific">Hahella chejuensis (strain KCTC 2396)</name>
    <dbReference type="NCBI Taxonomy" id="349521"/>
    <lineage>
        <taxon>Bacteria</taxon>
        <taxon>Pseudomonadati</taxon>
        <taxon>Pseudomonadota</taxon>
        <taxon>Gammaproteobacteria</taxon>
        <taxon>Oceanospirillales</taxon>
        <taxon>Hahellaceae</taxon>
        <taxon>Hahella</taxon>
    </lineage>
</organism>
<keyword evidence="12" id="KW-1185">Reference proteome</keyword>
<name>Q2SGD9_HAHCH</name>
<dbReference type="EMBL" id="CP000155">
    <property type="protein sequence ID" value="ABC30285.1"/>
    <property type="molecule type" value="Genomic_DNA"/>
</dbReference>
<comment type="catalytic activity">
    <reaction evidence="9 10">
        <text>D-gluconate + ATP = 6-phospho-D-gluconate + ADP + H(+)</text>
        <dbReference type="Rhea" id="RHEA:19433"/>
        <dbReference type="ChEBI" id="CHEBI:15378"/>
        <dbReference type="ChEBI" id="CHEBI:18391"/>
        <dbReference type="ChEBI" id="CHEBI:30616"/>
        <dbReference type="ChEBI" id="CHEBI:58759"/>
        <dbReference type="ChEBI" id="CHEBI:456216"/>
        <dbReference type="EC" id="2.7.1.12"/>
    </reaction>
</comment>
<evidence type="ECO:0000256" key="2">
    <source>
        <dbReference type="ARBA" id="ARBA00008420"/>
    </source>
</evidence>
<keyword evidence="8" id="KW-0311">Gluconate utilization</keyword>
<evidence type="ECO:0000256" key="6">
    <source>
        <dbReference type="ARBA" id="ARBA00022777"/>
    </source>
</evidence>
<dbReference type="InterPro" id="IPR031322">
    <property type="entry name" value="Shikimate/glucono_kinase"/>
</dbReference>
<evidence type="ECO:0000256" key="4">
    <source>
        <dbReference type="ARBA" id="ARBA00022679"/>
    </source>
</evidence>
<evidence type="ECO:0000313" key="12">
    <source>
        <dbReference type="Proteomes" id="UP000000238"/>
    </source>
</evidence>
<dbReference type="GO" id="GO:0005737">
    <property type="term" value="C:cytoplasm"/>
    <property type="evidence" value="ECO:0007669"/>
    <property type="project" value="TreeGrafter"/>
</dbReference>
<evidence type="ECO:0000256" key="10">
    <source>
        <dbReference type="RuleBase" id="RU363066"/>
    </source>
</evidence>
<accession>Q2SGD9</accession>
<keyword evidence="7 10" id="KW-0067">ATP-binding</keyword>
<dbReference type="GO" id="GO:0019521">
    <property type="term" value="P:D-gluconate metabolic process"/>
    <property type="evidence" value="ECO:0007669"/>
    <property type="project" value="UniProtKB-KW"/>
</dbReference>
<dbReference type="GO" id="GO:0046316">
    <property type="term" value="F:gluconokinase activity"/>
    <property type="evidence" value="ECO:0007669"/>
    <property type="project" value="UniProtKB-EC"/>
</dbReference>
<evidence type="ECO:0000256" key="5">
    <source>
        <dbReference type="ARBA" id="ARBA00022741"/>
    </source>
</evidence>
<dbReference type="Gene3D" id="3.40.50.300">
    <property type="entry name" value="P-loop containing nucleotide triphosphate hydrolases"/>
    <property type="match status" value="1"/>
</dbReference>
<protein>
    <recommendedName>
        <fullName evidence="3 10">Gluconokinase</fullName>
        <ecNumber evidence="3 10">2.7.1.12</ecNumber>
    </recommendedName>
</protein>
<dbReference type="InterPro" id="IPR027417">
    <property type="entry name" value="P-loop_NTPase"/>
</dbReference>
<dbReference type="EC" id="2.7.1.12" evidence="3 10"/>
<evidence type="ECO:0000313" key="11">
    <source>
        <dbReference type="EMBL" id="ABC30285.1"/>
    </source>
</evidence>
<comment type="similarity">
    <text evidence="2 10">Belongs to the gluconokinase GntK/GntV family.</text>
</comment>
<dbReference type="Pfam" id="PF01202">
    <property type="entry name" value="SKI"/>
    <property type="match status" value="1"/>
</dbReference>
<keyword evidence="4 10" id="KW-0808">Transferase</keyword>
<dbReference type="eggNOG" id="COG3265">
    <property type="taxonomic scope" value="Bacteria"/>
</dbReference>
<dbReference type="InterPro" id="IPR006001">
    <property type="entry name" value="Therm_gnt_kin"/>
</dbReference>
<keyword evidence="5 10" id="KW-0547">Nucleotide-binding</keyword>
<dbReference type="SUPFAM" id="SSF52540">
    <property type="entry name" value="P-loop containing nucleoside triphosphate hydrolases"/>
    <property type="match status" value="1"/>
</dbReference>
<proteinExistence type="inferred from homology"/>
<dbReference type="KEGG" id="hch:HCH_03543"/>
<comment type="pathway">
    <text evidence="1">Carbohydrate acid metabolism.</text>
</comment>
<evidence type="ECO:0000256" key="8">
    <source>
        <dbReference type="ARBA" id="ARBA00023064"/>
    </source>
</evidence>
<dbReference type="CDD" id="cd02021">
    <property type="entry name" value="GntK"/>
    <property type="match status" value="1"/>
</dbReference>